<evidence type="ECO:0000256" key="2">
    <source>
        <dbReference type="ARBA" id="ARBA00023002"/>
    </source>
</evidence>
<comment type="function">
    <text evidence="4">Thiol-specific peroxidase that catalyzes the reduction of hydrogen peroxide and organic hydroperoxides to water and alcohols, respectively. Plays a role in cell protection against oxidative stress by detoxifying peroxides.</text>
</comment>
<organism evidence="6 7">
    <name type="scientific">Agaribacillus aureus</name>
    <dbReference type="NCBI Taxonomy" id="3051825"/>
    <lineage>
        <taxon>Bacteria</taxon>
        <taxon>Pseudomonadati</taxon>
        <taxon>Bacteroidota</taxon>
        <taxon>Cytophagia</taxon>
        <taxon>Cytophagales</taxon>
        <taxon>Splendidivirgaceae</taxon>
        <taxon>Agaribacillus</taxon>
    </lineage>
</organism>
<evidence type="ECO:0000256" key="3">
    <source>
        <dbReference type="ARBA" id="ARBA00032824"/>
    </source>
</evidence>
<evidence type="ECO:0000313" key="6">
    <source>
        <dbReference type="EMBL" id="MDN5212493.1"/>
    </source>
</evidence>
<dbReference type="InterPro" id="IPR050217">
    <property type="entry name" value="Peroxiredoxin"/>
</dbReference>
<dbReference type="Proteomes" id="UP001172083">
    <property type="component" value="Unassembled WGS sequence"/>
</dbReference>
<dbReference type="InterPro" id="IPR036249">
    <property type="entry name" value="Thioredoxin-like_sf"/>
</dbReference>
<dbReference type="InterPro" id="IPR000866">
    <property type="entry name" value="AhpC/TSA"/>
</dbReference>
<dbReference type="CDD" id="cd03015">
    <property type="entry name" value="PRX_Typ2cys"/>
    <property type="match status" value="1"/>
</dbReference>
<comment type="similarity">
    <text evidence="1">Belongs to the peroxiredoxin family. AhpC/Prx1 subfamily.</text>
</comment>
<dbReference type="InterPro" id="IPR013766">
    <property type="entry name" value="Thioredoxin_domain"/>
</dbReference>
<dbReference type="PROSITE" id="PS51352">
    <property type="entry name" value="THIOREDOXIN_2"/>
    <property type="match status" value="1"/>
</dbReference>
<proteinExistence type="inferred from homology"/>
<keyword evidence="7" id="KW-1185">Reference proteome</keyword>
<keyword evidence="6" id="KW-0575">Peroxidase</keyword>
<evidence type="ECO:0000313" key="7">
    <source>
        <dbReference type="Proteomes" id="UP001172083"/>
    </source>
</evidence>
<dbReference type="PANTHER" id="PTHR10681">
    <property type="entry name" value="THIOREDOXIN PEROXIDASE"/>
    <property type="match status" value="1"/>
</dbReference>
<sequence>MSLVGKKAPLFKAPAVVNGNQIVEDFSLEQYIGKKEVIFFFYPKDFTFVCPTEIIAFQSKLEEFEKRDVAVVGISTDTEETHLAWLTTPRTKGGIEGVTYPLVADTTKTIATNYGVLAGDWEYNDEDLLTFQGAAIAFRGTFLIDKKGVVRHETINDLPLGRNIDEMIRLIDSLHHVEAHGEVCPANWQKGEDAMLATREGIANYLSNN</sequence>
<dbReference type="PIRSF" id="PIRSF000239">
    <property type="entry name" value="AHPC"/>
    <property type="match status" value="1"/>
</dbReference>
<evidence type="ECO:0000256" key="4">
    <source>
        <dbReference type="ARBA" id="ARBA00037420"/>
    </source>
</evidence>
<dbReference type="GO" id="GO:0004601">
    <property type="term" value="F:peroxidase activity"/>
    <property type="evidence" value="ECO:0007669"/>
    <property type="project" value="UniProtKB-KW"/>
</dbReference>
<evidence type="ECO:0000256" key="1">
    <source>
        <dbReference type="ARBA" id="ARBA00009796"/>
    </source>
</evidence>
<gene>
    <name evidence="6" type="ORF">QQ020_10570</name>
</gene>
<dbReference type="SUPFAM" id="SSF52833">
    <property type="entry name" value="Thioredoxin-like"/>
    <property type="match status" value="1"/>
</dbReference>
<protein>
    <recommendedName>
        <fullName evidence="3">Thioredoxin peroxidase</fullName>
    </recommendedName>
</protein>
<dbReference type="RefSeq" id="WP_346757810.1">
    <property type="nucleotide sequence ID" value="NZ_JAUJEB010000001.1"/>
</dbReference>
<dbReference type="InterPro" id="IPR019479">
    <property type="entry name" value="Peroxiredoxin_C"/>
</dbReference>
<evidence type="ECO:0000259" key="5">
    <source>
        <dbReference type="PROSITE" id="PS51352"/>
    </source>
</evidence>
<accession>A0ABT8L8C9</accession>
<dbReference type="InterPro" id="IPR024706">
    <property type="entry name" value="Peroxiredoxin_AhpC-typ"/>
</dbReference>
<dbReference type="EMBL" id="JAUJEB010000001">
    <property type="protein sequence ID" value="MDN5212493.1"/>
    <property type="molecule type" value="Genomic_DNA"/>
</dbReference>
<keyword evidence="2 6" id="KW-0560">Oxidoreductase</keyword>
<dbReference type="Gene3D" id="3.40.30.10">
    <property type="entry name" value="Glutaredoxin"/>
    <property type="match status" value="1"/>
</dbReference>
<dbReference type="Pfam" id="PF00578">
    <property type="entry name" value="AhpC-TSA"/>
    <property type="match status" value="1"/>
</dbReference>
<reference evidence="6" key="1">
    <citation type="submission" date="2023-06" db="EMBL/GenBank/DDBJ databases">
        <title>Genomic of Agaribacillus aureum.</title>
        <authorList>
            <person name="Wang G."/>
        </authorList>
    </citation>
    <scope>NUCLEOTIDE SEQUENCE</scope>
    <source>
        <strain evidence="6">BMA12</strain>
    </source>
</reference>
<dbReference type="PANTHER" id="PTHR10681:SF128">
    <property type="entry name" value="THIOREDOXIN-DEPENDENT PEROXIDE REDUCTASE, MITOCHONDRIAL"/>
    <property type="match status" value="1"/>
</dbReference>
<name>A0ABT8L8C9_9BACT</name>
<dbReference type="Pfam" id="PF10417">
    <property type="entry name" value="1-cysPrx_C"/>
    <property type="match status" value="1"/>
</dbReference>
<comment type="caution">
    <text evidence="6">The sequence shown here is derived from an EMBL/GenBank/DDBJ whole genome shotgun (WGS) entry which is preliminary data.</text>
</comment>
<feature type="domain" description="Thioredoxin" evidence="5">
    <location>
        <begin position="2"/>
        <end position="176"/>
    </location>
</feature>